<proteinExistence type="predicted"/>
<evidence type="ECO:0000259" key="2">
    <source>
        <dbReference type="Pfam" id="PF05670"/>
    </source>
</evidence>
<dbReference type="PANTHER" id="PTHR15239:SF6">
    <property type="entry name" value="RIBOSOME QUALITY CONTROL COMPLEX SUBUNIT NEMF"/>
    <property type="match status" value="1"/>
</dbReference>
<reference evidence="4" key="1">
    <citation type="submission" date="2020-07" db="EMBL/GenBank/DDBJ databases">
        <title>Metabolic diversity and evolutionary history of the archaeal phylum ###Micrarchaeota### uncovered from a freshwater lake metagenome.</title>
        <authorList>
            <person name="Kadnikov V.V."/>
            <person name="Savvichev A.S."/>
            <person name="Mardanov A.V."/>
            <person name="Beletsky A.V."/>
            <person name="Chupakov A.V."/>
            <person name="Kokryatskaya N.M."/>
            <person name="Pimenov N.V."/>
            <person name="Ravin N.V."/>
        </authorList>
    </citation>
    <scope>NUCLEOTIDE SEQUENCE [LARGE SCALE GENOMIC DNA]</scope>
</reference>
<dbReference type="GO" id="GO:0000049">
    <property type="term" value="F:tRNA binding"/>
    <property type="evidence" value="ECO:0007669"/>
    <property type="project" value="TreeGrafter"/>
</dbReference>
<gene>
    <name evidence="3" type="ORF">Sv326_1133</name>
</gene>
<keyword evidence="1" id="KW-0175">Coiled coil</keyword>
<organism evidence="3 4">
    <name type="scientific">Fermentimicrarchaeum limneticum</name>
    <dbReference type="NCBI Taxonomy" id="2795018"/>
    <lineage>
        <taxon>Archaea</taxon>
        <taxon>Candidatus Micrarchaeota</taxon>
        <taxon>Candidatus Fermentimicrarchaeales</taxon>
        <taxon>Candidatus Fermentimicrarchaeaceae</taxon>
        <taxon>Candidatus Fermentimicrarchaeum</taxon>
    </lineage>
</organism>
<dbReference type="KEGG" id="flt:Sv326_1133"/>
<dbReference type="EMBL" id="CP058998">
    <property type="protein sequence ID" value="QLJ53308.1"/>
    <property type="molecule type" value="Genomic_DNA"/>
</dbReference>
<dbReference type="Pfam" id="PF05670">
    <property type="entry name" value="NFACT-R_1"/>
    <property type="match status" value="1"/>
</dbReference>
<name>A0A7D5XMC2_FERL1</name>
<protein>
    <submittedName>
        <fullName evidence="3">RNA-binding protein homologous to eukaryotic snRNP</fullName>
    </submittedName>
</protein>
<evidence type="ECO:0000313" key="3">
    <source>
        <dbReference type="EMBL" id="QLJ53308.1"/>
    </source>
</evidence>
<evidence type="ECO:0000313" key="4">
    <source>
        <dbReference type="Proteomes" id="UP000510821"/>
    </source>
</evidence>
<dbReference type="AlphaFoldDB" id="A0A7D5XMC2"/>
<dbReference type="InterPro" id="IPR008532">
    <property type="entry name" value="NFACT_RNA-bd"/>
</dbReference>
<dbReference type="GO" id="GO:0043023">
    <property type="term" value="F:ribosomal large subunit binding"/>
    <property type="evidence" value="ECO:0007669"/>
    <property type="project" value="TreeGrafter"/>
</dbReference>
<dbReference type="GO" id="GO:0072344">
    <property type="term" value="P:rescue of stalled ribosome"/>
    <property type="evidence" value="ECO:0007669"/>
    <property type="project" value="TreeGrafter"/>
</dbReference>
<feature type="coiled-coil region" evidence="1">
    <location>
        <begin position="15"/>
        <end position="49"/>
    </location>
</feature>
<accession>A0A7D5XMC2</accession>
<dbReference type="PANTHER" id="PTHR15239">
    <property type="entry name" value="NUCLEAR EXPORT MEDIATOR FACTOR NEMF"/>
    <property type="match status" value="1"/>
</dbReference>
<dbReference type="Proteomes" id="UP000510821">
    <property type="component" value="Chromosome"/>
</dbReference>
<dbReference type="Pfam" id="PF05833">
    <property type="entry name" value="NFACT_N"/>
    <property type="match status" value="1"/>
</dbReference>
<evidence type="ECO:0000256" key="1">
    <source>
        <dbReference type="SAM" id="Coils"/>
    </source>
</evidence>
<sequence>MKVPLNIGRSAQENAAEYYERAKKFREKAEGVERAIDNTKEELEKFESVAEKRPKIRRKAQWYEKFHWFISSDGFLVIGGRDAEQNEQLFSRYFEDADIFLHADIHGAPFTIVKNGCGAPEKTVEEAAQFAGSCSSAWKEGLGSVDVYAARKEQVSKHSHGEYVPKGGFVIKGDRKWFKNIELKMYIGVTESGVECIPALCGNSRFTSYAEIKPGGVGKSDLSKKLFRLLSDKLSEEKMNWDEEDILRALPPGGGEMVER</sequence>
<feature type="domain" description="NFACT RNA-binding" evidence="2">
    <location>
        <begin position="65"/>
        <end position="173"/>
    </location>
</feature>
<dbReference type="GO" id="GO:1990112">
    <property type="term" value="C:RQC complex"/>
    <property type="evidence" value="ECO:0007669"/>
    <property type="project" value="TreeGrafter"/>
</dbReference>
<dbReference type="InterPro" id="IPR051608">
    <property type="entry name" value="RQC_Subunit_NEMF"/>
</dbReference>